<dbReference type="InterPro" id="IPR015813">
    <property type="entry name" value="Pyrv/PenolPyrv_kinase-like_dom"/>
</dbReference>
<dbReference type="GO" id="GO:0008965">
    <property type="term" value="F:phosphoenolpyruvate-protein phosphotransferase activity"/>
    <property type="evidence" value="ECO:0007669"/>
    <property type="project" value="UniProtKB-EC"/>
</dbReference>
<dbReference type="InterPro" id="IPR050499">
    <property type="entry name" value="PEP-utilizing_PTS_enzyme"/>
</dbReference>
<evidence type="ECO:0000259" key="14">
    <source>
        <dbReference type="SMART" id="SM00065"/>
    </source>
</evidence>
<dbReference type="Pfam" id="PF02896">
    <property type="entry name" value="PEP-utilizers_C"/>
    <property type="match status" value="1"/>
</dbReference>
<dbReference type="Pfam" id="PF05524">
    <property type="entry name" value="PEP-utilisers_N"/>
    <property type="match status" value="1"/>
</dbReference>
<dbReference type="OrthoDB" id="9765468at2"/>
<dbReference type="Pfam" id="PF01590">
    <property type="entry name" value="GAF"/>
    <property type="match status" value="1"/>
</dbReference>
<dbReference type="Gene3D" id="1.10.274.10">
    <property type="entry name" value="PtsI, HPr-binding domain"/>
    <property type="match status" value="1"/>
</dbReference>
<evidence type="ECO:0000256" key="3">
    <source>
        <dbReference type="ARBA" id="ARBA00004496"/>
    </source>
</evidence>
<evidence type="ECO:0000256" key="8">
    <source>
        <dbReference type="ARBA" id="ARBA00022597"/>
    </source>
</evidence>
<sequence length="760" mass="84881">MLNDLRSITHSFVQEPSLEMALASLVTDIKSALNSDCCSIYLAESDQSILRLQATDGLNPKAIGLTQMSFDEGLTGWVAQREEPIKIHNAKRHPRFKNFPDVQEDEFTAFLGVPIIHRRQVLGVITIQQSQARFFDRDEEAFLVTLSAQLASSIANVSLRMKSESTYVEHENNALVLKGVSASSGVGIGHSYLVQTEIDLSDVSLRKVSNPEFQKTRYFNAVEATRADIKKMAERMSAHLPTQALAIFDIYLQLLEDASLGNEVVEKIDKNWCAVSSLKIVVERYVSEFEKMEDPYIRERAVDVKDLGRRLLKHLTNASSQHKTIPLAAIIIAEEVTASMLAEVPRDQIKGIVSIKGAENSHAAIMARALGIPAVMGLRDVPLLQLDGVDIIVDGYNGQVFTSPTEAIVEEYKNLESEDLEFANQLKLESDEIVETADGKRIFLSINSGMGFDGEFAEQEHIEGIGLYRTEYPFMMRQRFPSEQEQQLLYQQVLSDFIGKPVVMRTLDVGGDKQLPYFPIIEDNPFLGWRGIRLTLDHPEIFLVQIRAMIKANVFTDNLHIMLPMISDIGEIDEARRLFNQAYLEVQDELRDADAGAVVPKPKFGVMLEVPSMLFQLRHLKGKVDFCSIGTNDLTQYLLAVDRNNDKVANLYDAFHPTVLNAIKMIADVTKEIGIPCSVCGELAGDPGGAMLLAGMGFTQLSMNTKNLLRVKWVLKKTNSEQLTELADDVLNCIRPDQVKFRVNRYMLNIGAAGILRAGK</sequence>
<dbReference type="GO" id="GO:0016301">
    <property type="term" value="F:kinase activity"/>
    <property type="evidence" value="ECO:0007669"/>
    <property type="project" value="UniProtKB-KW"/>
</dbReference>
<evidence type="ECO:0000256" key="10">
    <source>
        <dbReference type="ARBA" id="ARBA00022683"/>
    </source>
</evidence>
<evidence type="ECO:0000313" key="16">
    <source>
        <dbReference type="Proteomes" id="UP000239007"/>
    </source>
</evidence>
<keyword evidence="16" id="KW-1185">Reference proteome</keyword>
<evidence type="ECO:0000256" key="1">
    <source>
        <dbReference type="ARBA" id="ARBA00000683"/>
    </source>
</evidence>
<comment type="caution">
    <text evidence="15">The sequence shown here is derived from an EMBL/GenBank/DDBJ whole genome shotgun (WGS) entry which is preliminary data.</text>
</comment>
<dbReference type="AlphaFoldDB" id="A0A2S7UVD6"/>
<protein>
    <recommendedName>
        <fullName evidence="5">phosphoenolpyruvate--protein phosphotransferase</fullName>
        <ecNumber evidence="5">2.7.3.9</ecNumber>
    </recommendedName>
</protein>
<dbReference type="Gene3D" id="3.50.30.10">
    <property type="entry name" value="Phosphohistidine domain"/>
    <property type="match status" value="1"/>
</dbReference>
<dbReference type="GO" id="GO:0005737">
    <property type="term" value="C:cytoplasm"/>
    <property type="evidence" value="ECO:0007669"/>
    <property type="project" value="UniProtKB-SubCell"/>
</dbReference>
<evidence type="ECO:0000256" key="12">
    <source>
        <dbReference type="ARBA" id="ARBA00022777"/>
    </source>
</evidence>
<dbReference type="InterPro" id="IPR040442">
    <property type="entry name" value="Pyrv_kinase-like_dom_sf"/>
</dbReference>
<dbReference type="SUPFAM" id="SSF51621">
    <property type="entry name" value="Phosphoenolpyruvate/pyruvate domain"/>
    <property type="match status" value="1"/>
</dbReference>
<dbReference type="PROSITE" id="PS00370">
    <property type="entry name" value="PEP_ENZYMES_PHOS_SITE"/>
    <property type="match status" value="1"/>
</dbReference>
<keyword evidence="7" id="KW-0963">Cytoplasm</keyword>
<dbReference type="InterPro" id="IPR003018">
    <property type="entry name" value="GAF"/>
</dbReference>
<dbReference type="EMBL" id="MSCH01000003">
    <property type="protein sequence ID" value="PQJ53685.1"/>
    <property type="molecule type" value="Genomic_DNA"/>
</dbReference>
<organism evidence="15 16">
    <name type="scientific">Psychrosphaera saromensis</name>
    <dbReference type="NCBI Taxonomy" id="716813"/>
    <lineage>
        <taxon>Bacteria</taxon>
        <taxon>Pseudomonadati</taxon>
        <taxon>Pseudomonadota</taxon>
        <taxon>Gammaproteobacteria</taxon>
        <taxon>Alteromonadales</taxon>
        <taxon>Pseudoalteromonadaceae</taxon>
        <taxon>Psychrosphaera</taxon>
    </lineage>
</organism>
<dbReference type="NCBIfam" id="NF008283">
    <property type="entry name" value="PRK11061.1"/>
    <property type="match status" value="1"/>
</dbReference>
<comment type="cofactor">
    <cofactor evidence="2">
        <name>Mg(2+)</name>
        <dbReference type="ChEBI" id="CHEBI:18420"/>
    </cofactor>
</comment>
<comment type="similarity">
    <text evidence="4">Belongs to the PEP-utilizing enzyme family.</text>
</comment>
<dbReference type="InterPro" id="IPR000121">
    <property type="entry name" value="PEP_util_C"/>
</dbReference>
<dbReference type="Gene3D" id="3.20.20.60">
    <property type="entry name" value="Phosphoenolpyruvate-binding domains"/>
    <property type="match status" value="1"/>
</dbReference>
<name>A0A2S7UVD6_9GAMM</name>
<gene>
    <name evidence="15" type="ORF">BTO11_08395</name>
</gene>
<evidence type="ECO:0000256" key="2">
    <source>
        <dbReference type="ARBA" id="ARBA00001946"/>
    </source>
</evidence>
<keyword evidence="6" id="KW-0813">Transport</keyword>
<proteinExistence type="inferred from homology"/>
<dbReference type="EC" id="2.7.3.9" evidence="5"/>
<dbReference type="PRINTS" id="PR01736">
    <property type="entry name" value="PHPHTRNFRASE"/>
</dbReference>
<dbReference type="Pfam" id="PF00391">
    <property type="entry name" value="PEP-utilizers"/>
    <property type="match status" value="1"/>
</dbReference>
<reference evidence="15 16" key="1">
    <citation type="submission" date="2016-12" db="EMBL/GenBank/DDBJ databases">
        <title>Diversity of luminous bacteria.</title>
        <authorList>
            <person name="Yoshizawa S."/>
            <person name="Kogure K."/>
        </authorList>
    </citation>
    <scope>NUCLEOTIDE SEQUENCE [LARGE SCALE GENOMIC DNA]</scope>
    <source>
        <strain evidence="15 16">SA4-48</strain>
    </source>
</reference>
<evidence type="ECO:0000256" key="9">
    <source>
        <dbReference type="ARBA" id="ARBA00022679"/>
    </source>
</evidence>
<keyword evidence="9" id="KW-0808">Transferase</keyword>
<dbReference type="GO" id="GO:0009401">
    <property type="term" value="P:phosphoenolpyruvate-dependent sugar phosphotransferase system"/>
    <property type="evidence" value="ECO:0007669"/>
    <property type="project" value="UniProtKB-KW"/>
</dbReference>
<dbReference type="SUPFAM" id="SSF47831">
    <property type="entry name" value="Enzyme I of the PEP:sugar phosphotransferase system HPr-binding (sub)domain"/>
    <property type="match status" value="1"/>
</dbReference>
<dbReference type="NCBIfam" id="TIGR01417">
    <property type="entry name" value="PTS_I_fam"/>
    <property type="match status" value="1"/>
</dbReference>
<keyword evidence="8" id="KW-0762">Sugar transport</keyword>
<evidence type="ECO:0000256" key="11">
    <source>
        <dbReference type="ARBA" id="ARBA00022723"/>
    </source>
</evidence>
<dbReference type="InterPro" id="IPR029016">
    <property type="entry name" value="GAF-like_dom_sf"/>
</dbReference>
<evidence type="ECO:0000256" key="6">
    <source>
        <dbReference type="ARBA" id="ARBA00022448"/>
    </source>
</evidence>
<evidence type="ECO:0000256" key="5">
    <source>
        <dbReference type="ARBA" id="ARBA00012232"/>
    </source>
</evidence>
<dbReference type="GO" id="GO:0046872">
    <property type="term" value="F:metal ion binding"/>
    <property type="evidence" value="ECO:0007669"/>
    <property type="project" value="UniProtKB-KW"/>
</dbReference>
<dbReference type="Gene3D" id="3.30.450.40">
    <property type="match status" value="1"/>
</dbReference>
<dbReference type="InterPro" id="IPR006318">
    <property type="entry name" value="PTS_EI-like"/>
</dbReference>
<dbReference type="RefSeq" id="WP_105052177.1">
    <property type="nucleotide sequence ID" value="NZ_BMYG01000002.1"/>
</dbReference>
<dbReference type="InterPro" id="IPR008279">
    <property type="entry name" value="PEP-util_enz_mobile_dom"/>
</dbReference>
<evidence type="ECO:0000256" key="7">
    <source>
        <dbReference type="ARBA" id="ARBA00022490"/>
    </source>
</evidence>
<accession>A0A2S7UVD6</accession>
<evidence type="ECO:0000256" key="13">
    <source>
        <dbReference type="ARBA" id="ARBA00022842"/>
    </source>
</evidence>
<keyword evidence="11" id="KW-0479">Metal-binding</keyword>
<dbReference type="InterPro" id="IPR036637">
    <property type="entry name" value="Phosphohistidine_dom_sf"/>
</dbReference>
<dbReference type="SMART" id="SM00065">
    <property type="entry name" value="GAF"/>
    <property type="match status" value="1"/>
</dbReference>
<keyword evidence="13" id="KW-0460">Magnesium</keyword>
<evidence type="ECO:0000256" key="4">
    <source>
        <dbReference type="ARBA" id="ARBA00007837"/>
    </source>
</evidence>
<dbReference type="InterPro" id="IPR008731">
    <property type="entry name" value="PTS_EIN"/>
</dbReference>
<dbReference type="SUPFAM" id="SSF52009">
    <property type="entry name" value="Phosphohistidine domain"/>
    <property type="match status" value="1"/>
</dbReference>
<dbReference type="PANTHER" id="PTHR46244">
    <property type="entry name" value="PHOSPHOENOLPYRUVATE-PROTEIN PHOSPHOTRANSFERASE"/>
    <property type="match status" value="1"/>
</dbReference>
<comment type="subcellular location">
    <subcellularLocation>
        <location evidence="3">Cytoplasm</location>
    </subcellularLocation>
</comment>
<dbReference type="InterPro" id="IPR036618">
    <property type="entry name" value="PtsI_HPr-bd_sf"/>
</dbReference>
<dbReference type="PANTHER" id="PTHR46244:SF1">
    <property type="entry name" value="PHOSPHOENOLPYRUVATE-DEPENDENT PHOSPHOTRANSFERASE SYSTEM"/>
    <property type="match status" value="1"/>
</dbReference>
<dbReference type="Proteomes" id="UP000239007">
    <property type="component" value="Unassembled WGS sequence"/>
</dbReference>
<dbReference type="SUPFAM" id="SSF55781">
    <property type="entry name" value="GAF domain-like"/>
    <property type="match status" value="1"/>
</dbReference>
<keyword evidence="12" id="KW-0418">Kinase</keyword>
<comment type="catalytic activity">
    <reaction evidence="1">
        <text>L-histidyl-[protein] + phosphoenolpyruvate = N(pros)-phospho-L-histidyl-[protein] + pyruvate</text>
        <dbReference type="Rhea" id="RHEA:23880"/>
        <dbReference type="Rhea" id="RHEA-COMP:9745"/>
        <dbReference type="Rhea" id="RHEA-COMP:9746"/>
        <dbReference type="ChEBI" id="CHEBI:15361"/>
        <dbReference type="ChEBI" id="CHEBI:29979"/>
        <dbReference type="ChEBI" id="CHEBI:58702"/>
        <dbReference type="ChEBI" id="CHEBI:64837"/>
        <dbReference type="EC" id="2.7.3.9"/>
    </reaction>
</comment>
<keyword evidence="10" id="KW-0598">Phosphotransferase system</keyword>
<feature type="domain" description="GAF" evidence="14">
    <location>
        <begin position="17"/>
        <end position="164"/>
    </location>
</feature>
<dbReference type="InterPro" id="IPR018274">
    <property type="entry name" value="PEP_util_AS"/>
</dbReference>
<evidence type="ECO:0000313" key="15">
    <source>
        <dbReference type="EMBL" id="PQJ53685.1"/>
    </source>
</evidence>